<sequence length="128" mass="14296">MWKLVSHAGVEHVGGDMFECVPKGDAIFLKWILHDWSDDHCLKLLKNCYKATPDDGKVIVMESVLPTTTKTSAAAKAASQLDVLMMTQNPGGKERTEDEFIALAAGAGFRGIKFETFVHNFWVMEFFK</sequence>
<evidence type="ECO:0000256" key="2">
    <source>
        <dbReference type="ARBA" id="ARBA00022679"/>
    </source>
</evidence>
<dbReference type="GO" id="GO:0008171">
    <property type="term" value="F:O-methyltransferase activity"/>
    <property type="evidence" value="ECO:0007669"/>
    <property type="project" value="InterPro"/>
</dbReference>
<evidence type="ECO:0000313" key="5">
    <source>
        <dbReference type="EMBL" id="KAJ6686341.1"/>
    </source>
</evidence>
<keyword evidence="2" id="KW-0808">Transferase</keyword>
<comment type="caution">
    <text evidence="5">The sequence shown here is derived from an EMBL/GenBank/DDBJ whole genome shotgun (WGS) entry which is preliminary data.</text>
</comment>
<dbReference type="Pfam" id="PF00891">
    <property type="entry name" value="Methyltransf_2"/>
    <property type="match status" value="1"/>
</dbReference>
<dbReference type="AlphaFoldDB" id="A0A9Q0PDR3"/>
<dbReference type="InterPro" id="IPR001077">
    <property type="entry name" value="COMT_C"/>
</dbReference>
<protein>
    <submittedName>
        <fullName evidence="5">O-METHYLTRANSFERASE</fullName>
    </submittedName>
</protein>
<feature type="domain" description="O-methyltransferase C-terminal" evidence="4">
    <location>
        <begin position="7"/>
        <end position="110"/>
    </location>
</feature>
<dbReference type="PROSITE" id="PS51683">
    <property type="entry name" value="SAM_OMT_II"/>
    <property type="match status" value="1"/>
</dbReference>
<gene>
    <name evidence="5" type="ORF">OIU79_016176</name>
</gene>
<dbReference type="OrthoDB" id="1606438at2759"/>
<evidence type="ECO:0000256" key="1">
    <source>
        <dbReference type="ARBA" id="ARBA00022603"/>
    </source>
</evidence>
<evidence type="ECO:0000256" key="3">
    <source>
        <dbReference type="ARBA" id="ARBA00022691"/>
    </source>
</evidence>
<dbReference type="Proteomes" id="UP001151532">
    <property type="component" value="Chromosome 2"/>
</dbReference>
<dbReference type="InterPro" id="IPR029063">
    <property type="entry name" value="SAM-dependent_MTases_sf"/>
</dbReference>
<keyword evidence="6" id="KW-1185">Reference proteome</keyword>
<evidence type="ECO:0000259" key="4">
    <source>
        <dbReference type="Pfam" id="PF00891"/>
    </source>
</evidence>
<dbReference type="InterPro" id="IPR016461">
    <property type="entry name" value="COMT-like"/>
</dbReference>
<dbReference type="PANTHER" id="PTHR11746">
    <property type="entry name" value="O-METHYLTRANSFERASE"/>
    <property type="match status" value="1"/>
</dbReference>
<reference evidence="5" key="2">
    <citation type="journal article" date="2023" name="Int. J. Mol. Sci.">
        <title>De Novo Assembly and Annotation of 11 Diverse Shrub Willow (Salix) Genomes Reveals Novel Gene Organization in Sex-Linked Regions.</title>
        <authorList>
            <person name="Hyden B."/>
            <person name="Feng K."/>
            <person name="Yates T.B."/>
            <person name="Jawdy S."/>
            <person name="Cereghino C."/>
            <person name="Smart L.B."/>
            <person name="Muchero W."/>
        </authorList>
    </citation>
    <scope>NUCLEOTIDE SEQUENCE</scope>
    <source>
        <tissue evidence="5">Shoot tip</tissue>
    </source>
</reference>
<keyword evidence="3" id="KW-0949">S-adenosyl-L-methionine</keyword>
<evidence type="ECO:0000313" key="6">
    <source>
        <dbReference type="Proteomes" id="UP001151532"/>
    </source>
</evidence>
<name>A0A9Q0PDR3_SALPP</name>
<dbReference type="SUPFAM" id="SSF53335">
    <property type="entry name" value="S-adenosyl-L-methionine-dependent methyltransferases"/>
    <property type="match status" value="1"/>
</dbReference>
<proteinExistence type="predicted"/>
<keyword evidence="1" id="KW-0489">Methyltransferase</keyword>
<dbReference type="EMBL" id="JAPFFK010000019">
    <property type="protein sequence ID" value="KAJ6686341.1"/>
    <property type="molecule type" value="Genomic_DNA"/>
</dbReference>
<accession>A0A9Q0PDR3</accession>
<reference evidence="5" key="1">
    <citation type="submission" date="2022-11" db="EMBL/GenBank/DDBJ databases">
        <authorList>
            <person name="Hyden B.L."/>
            <person name="Feng K."/>
            <person name="Yates T."/>
            <person name="Jawdy S."/>
            <person name="Smart L.B."/>
            <person name="Muchero W."/>
        </authorList>
    </citation>
    <scope>NUCLEOTIDE SEQUENCE</scope>
    <source>
        <tissue evidence="5">Shoot tip</tissue>
    </source>
</reference>
<organism evidence="5 6">
    <name type="scientific">Salix purpurea</name>
    <name type="common">Purple osier willow</name>
    <dbReference type="NCBI Taxonomy" id="77065"/>
    <lineage>
        <taxon>Eukaryota</taxon>
        <taxon>Viridiplantae</taxon>
        <taxon>Streptophyta</taxon>
        <taxon>Embryophyta</taxon>
        <taxon>Tracheophyta</taxon>
        <taxon>Spermatophyta</taxon>
        <taxon>Magnoliopsida</taxon>
        <taxon>eudicotyledons</taxon>
        <taxon>Gunneridae</taxon>
        <taxon>Pentapetalae</taxon>
        <taxon>rosids</taxon>
        <taxon>fabids</taxon>
        <taxon>Malpighiales</taxon>
        <taxon>Salicaceae</taxon>
        <taxon>Saliceae</taxon>
        <taxon>Salix</taxon>
    </lineage>
</organism>
<dbReference type="GO" id="GO:0032259">
    <property type="term" value="P:methylation"/>
    <property type="evidence" value="ECO:0007669"/>
    <property type="project" value="UniProtKB-KW"/>
</dbReference>
<dbReference type="Gene3D" id="3.40.50.150">
    <property type="entry name" value="Vaccinia Virus protein VP39"/>
    <property type="match status" value="1"/>
</dbReference>